<dbReference type="EMBL" id="JAPFRF010000005">
    <property type="protein sequence ID" value="KAJ7331772.1"/>
    <property type="molecule type" value="Genomic_DNA"/>
</dbReference>
<evidence type="ECO:0000313" key="1">
    <source>
        <dbReference type="EMBL" id="KAJ7331772.1"/>
    </source>
</evidence>
<accession>A0A9Q1B2C4</accession>
<keyword evidence="2" id="KW-1185">Reference proteome</keyword>
<sequence>IVVIRRIWDVELQEHLTAHDKLSTVRNSSFRMANYLSNITIPKFRRAFTLARFNVLPSRLLEGRYQGLPVDKRVCPCDEETIETIDHVLLECSLYRDIRRTLLQSILQQTQGRPREFCVQHLLGDKKPDVTEVVAKFCAAAMRHRSSLPTSGGE</sequence>
<gene>
    <name evidence="1" type="ORF">JRQ81_013952</name>
</gene>
<dbReference type="OrthoDB" id="6154566at2759"/>
<protein>
    <recommendedName>
        <fullName evidence="3">Reverse transcriptase</fullName>
    </recommendedName>
</protein>
<proteinExistence type="predicted"/>
<feature type="non-terminal residue" evidence="1">
    <location>
        <position position="154"/>
    </location>
</feature>
<dbReference type="Proteomes" id="UP001142489">
    <property type="component" value="Unassembled WGS sequence"/>
</dbReference>
<organism evidence="1 2">
    <name type="scientific">Phrynocephalus forsythii</name>
    <dbReference type="NCBI Taxonomy" id="171643"/>
    <lineage>
        <taxon>Eukaryota</taxon>
        <taxon>Metazoa</taxon>
        <taxon>Chordata</taxon>
        <taxon>Craniata</taxon>
        <taxon>Vertebrata</taxon>
        <taxon>Euteleostomi</taxon>
        <taxon>Lepidosauria</taxon>
        <taxon>Squamata</taxon>
        <taxon>Bifurcata</taxon>
        <taxon>Unidentata</taxon>
        <taxon>Episquamata</taxon>
        <taxon>Toxicofera</taxon>
        <taxon>Iguania</taxon>
        <taxon>Acrodonta</taxon>
        <taxon>Agamidae</taxon>
        <taxon>Agaminae</taxon>
        <taxon>Phrynocephalus</taxon>
    </lineage>
</organism>
<dbReference type="AlphaFoldDB" id="A0A9Q1B2C4"/>
<evidence type="ECO:0000313" key="2">
    <source>
        <dbReference type="Proteomes" id="UP001142489"/>
    </source>
</evidence>
<evidence type="ECO:0008006" key="3">
    <source>
        <dbReference type="Google" id="ProtNLM"/>
    </source>
</evidence>
<feature type="non-terminal residue" evidence="1">
    <location>
        <position position="1"/>
    </location>
</feature>
<comment type="caution">
    <text evidence="1">The sequence shown here is derived from an EMBL/GenBank/DDBJ whole genome shotgun (WGS) entry which is preliminary data.</text>
</comment>
<name>A0A9Q1B2C4_9SAUR</name>
<reference evidence="1" key="1">
    <citation type="journal article" date="2023" name="DNA Res.">
        <title>Chromosome-level genome assembly of Phrynocephalus forsythii using third-generation DNA sequencing and Hi-C analysis.</title>
        <authorList>
            <person name="Qi Y."/>
            <person name="Zhao W."/>
            <person name="Zhao Y."/>
            <person name="Niu C."/>
            <person name="Cao S."/>
            <person name="Zhang Y."/>
        </authorList>
    </citation>
    <scope>NUCLEOTIDE SEQUENCE</scope>
    <source>
        <tissue evidence="1">Muscle</tissue>
    </source>
</reference>